<dbReference type="AlphaFoldDB" id="A0A4R7PDX9"/>
<evidence type="ECO:0000256" key="1">
    <source>
        <dbReference type="SAM" id="Phobius"/>
    </source>
</evidence>
<keyword evidence="1" id="KW-0472">Membrane</keyword>
<comment type="caution">
    <text evidence="2">The sequence shown here is derived from an EMBL/GenBank/DDBJ whole genome shotgun (WGS) entry which is preliminary data.</text>
</comment>
<evidence type="ECO:0000313" key="3">
    <source>
        <dbReference type="Proteomes" id="UP000295341"/>
    </source>
</evidence>
<dbReference type="RefSeq" id="WP_133880895.1">
    <property type="nucleotide sequence ID" value="NZ_MWIN01000001.1"/>
</dbReference>
<feature type="transmembrane region" description="Helical" evidence="1">
    <location>
        <begin position="6"/>
        <end position="25"/>
    </location>
</feature>
<proteinExistence type="predicted"/>
<name>A0A4R7PDX9_9GAMM</name>
<sequence length="271" mass="30257">MMTRAAWVGVLVGVVILGAGWWWLYGRAQQELPETDTAMESPDPALPTDKVLEPETEPAISHPMPEPEAGGPVLPELEDSDEEAMGELRTLFGAAPVEAVLVPREIIRRIVLAVDSLDREPLPLWLRPVRRVPGKFDVHSEADAMSIDAANSARYAPLVTMVERVDMQQLAAAYRRFYPLFQDAYDRLGNPRTRYFNDRLIAIIDHLLATPVVSEPIALARPKVVYVFADPELEELSSGQKAMLRIGRENAAKLQARMREFRSAIVVRPQG</sequence>
<evidence type="ECO:0000313" key="2">
    <source>
        <dbReference type="EMBL" id="TDU32393.1"/>
    </source>
</evidence>
<organism evidence="2 3">
    <name type="scientific">Panacagrimonas perspica</name>
    <dbReference type="NCBI Taxonomy" id="381431"/>
    <lineage>
        <taxon>Bacteria</taxon>
        <taxon>Pseudomonadati</taxon>
        <taxon>Pseudomonadota</taxon>
        <taxon>Gammaproteobacteria</taxon>
        <taxon>Nevskiales</taxon>
        <taxon>Nevskiaceae</taxon>
        <taxon>Panacagrimonas</taxon>
    </lineage>
</organism>
<dbReference type="InterPro" id="IPR021382">
    <property type="entry name" value="DUF3014"/>
</dbReference>
<dbReference type="Proteomes" id="UP000295341">
    <property type="component" value="Unassembled WGS sequence"/>
</dbReference>
<keyword evidence="3" id="KW-1185">Reference proteome</keyword>
<keyword evidence="1" id="KW-0812">Transmembrane</keyword>
<protein>
    <submittedName>
        <fullName evidence="2">DUF3014 family protein</fullName>
    </submittedName>
</protein>
<accession>A0A4R7PDX9</accession>
<dbReference type="Pfam" id="PF11219">
    <property type="entry name" value="DUF3014"/>
    <property type="match status" value="1"/>
</dbReference>
<keyword evidence="1" id="KW-1133">Transmembrane helix</keyword>
<gene>
    <name evidence="2" type="ORF">DFR24_1788</name>
</gene>
<reference evidence="2 3" key="1">
    <citation type="submission" date="2019-03" db="EMBL/GenBank/DDBJ databases">
        <title>Genomic Encyclopedia of Type Strains, Phase IV (KMG-IV): sequencing the most valuable type-strain genomes for metagenomic binning, comparative biology and taxonomic classification.</title>
        <authorList>
            <person name="Goeker M."/>
        </authorList>
    </citation>
    <scope>NUCLEOTIDE SEQUENCE [LARGE SCALE GENOMIC DNA]</scope>
    <source>
        <strain evidence="2 3">DSM 26377</strain>
    </source>
</reference>
<dbReference type="EMBL" id="SOBT01000008">
    <property type="protein sequence ID" value="TDU32393.1"/>
    <property type="molecule type" value="Genomic_DNA"/>
</dbReference>
<dbReference type="OrthoDB" id="5502479at2"/>